<accession>A0AAE3JR10</accession>
<dbReference type="Proteomes" id="UP001200642">
    <property type="component" value="Unassembled WGS sequence"/>
</dbReference>
<gene>
    <name evidence="1" type="ORF">K8352_08635</name>
</gene>
<proteinExistence type="predicted"/>
<dbReference type="AlphaFoldDB" id="A0AAE3JR10"/>
<keyword evidence="2" id="KW-1185">Reference proteome</keyword>
<protein>
    <submittedName>
        <fullName evidence="1">Uncharacterized protein</fullName>
    </submittedName>
</protein>
<dbReference type="RefSeq" id="WP_317901962.1">
    <property type="nucleotide sequence ID" value="NZ_JAIRBC010000010.1"/>
</dbReference>
<name>A0AAE3JR10_9FLAO</name>
<evidence type="ECO:0000313" key="1">
    <source>
        <dbReference type="EMBL" id="MCG2460813.1"/>
    </source>
</evidence>
<reference evidence="1" key="1">
    <citation type="submission" date="2023-02" db="EMBL/GenBank/DDBJ databases">
        <title>Genome of Flavobacteriaceae gen. nov. sp. strain F89.</title>
        <authorList>
            <person name="Wang Y."/>
        </authorList>
    </citation>
    <scope>NUCLEOTIDE SEQUENCE</scope>
    <source>
        <strain evidence="1">F89</strain>
    </source>
</reference>
<organism evidence="1 2">
    <name type="scientific">Cerina litoralis</name>
    <dbReference type="NCBI Taxonomy" id="2874477"/>
    <lineage>
        <taxon>Bacteria</taxon>
        <taxon>Pseudomonadati</taxon>
        <taxon>Bacteroidota</taxon>
        <taxon>Flavobacteriia</taxon>
        <taxon>Flavobacteriales</taxon>
        <taxon>Flavobacteriaceae</taxon>
        <taxon>Cerina</taxon>
    </lineage>
</organism>
<evidence type="ECO:0000313" key="2">
    <source>
        <dbReference type="Proteomes" id="UP001200642"/>
    </source>
</evidence>
<comment type="caution">
    <text evidence="1">The sequence shown here is derived from an EMBL/GenBank/DDBJ whole genome shotgun (WGS) entry which is preliminary data.</text>
</comment>
<sequence>MKARVSIPQLRSENSAHTVIRNLSRILDIKVIDLDVENGYLTFIYETKLAFNKVKNELLRIGYPMKTYSCASLLDDMETPRYSDHSEFLMV</sequence>
<dbReference type="EMBL" id="JAIRBC010000010">
    <property type="protein sequence ID" value="MCG2460813.1"/>
    <property type="molecule type" value="Genomic_DNA"/>
</dbReference>